<dbReference type="Proteomes" id="UP000238007">
    <property type="component" value="Unassembled WGS sequence"/>
</dbReference>
<accession>A0A2T0VY34</accession>
<comment type="caution">
    <text evidence="1">The sequence shown here is derived from an EMBL/GenBank/DDBJ whole genome shotgun (WGS) entry which is preliminary data.</text>
</comment>
<reference evidence="1 2" key="1">
    <citation type="submission" date="2018-03" db="EMBL/GenBank/DDBJ databases">
        <title>Genomic Encyclopedia of Archaeal and Bacterial Type Strains, Phase II (KMG-II): from individual species to whole genera.</title>
        <authorList>
            <person name="Goeker M."/>
        </authorList>
    </citation>
    <scope>NUCLEOTIDE SEQUENCE [LARGE SCALE GENOMIC DNA]</scope>
    <source>
        <strain evidence="1 2">DSM 101533</strain>
    </source>
</reference>
<keyword evidence="2" id="KW-1185">Reference proteome</keyword>
<protein>
    <submittedName>
        <fullName evidence="1">Uncharacterized protein</fullName>
    </submittedName>
</protein>
<gene>
    <name evidence="1" type="ORF">CLV80_107191</name>
</gene>
<dbReference type="AlphaFoldDB" id="A0A2T0VY34"/>
<feature type="non-terminal residue" evidence="1">
    <location>
        <position position="1"/>
    </location>
</feature>
<organism evidence="1 2">
    <name type="scientific">Yoonia maritima</name>
    <dbReference type="NCBI Taxonomy" id="1435347"/>
    <lineage>
        <taxon>Bacteria</taxon>
        <taxon>Pseudomonadati</taxon>
        <taxon>Pseudomonadota</taxon>
        <taxon>Alphaproteobacteria</taxon>
        <taxon>Rhodobacterales</taxon>
        <taxon>Paracoccaceae</taxon>
        <taxon>Yoonia</taxon>
    </lineage>
</organism>
<evidence type="ECO:0000313" key="2">
    <source>
        <dbReference type="Proteomes" id="UP000238007"/>
    </source>
</evidence>
<dbReference type="EMBL" id="PVTP01000007">
    <property type="protein sequence ID" value="PRY77013.1"/>
    <property type="molecule type" value="Genomic_DNA"/>
</dbReference>
<sequence>TLEIFTEIWLPHNSLLASKLGKKASTILGAIQFEQSRFSATRDIVDPN</sequence>
<proteinExistence type="predicted"/>
<name>A0A2T0VY34_9RHOB</name>
<evidence type="ECO:0000313" key="1">
    <source>
        <dbReference type="EMBL" id="PRY77013.1"/>
    </source>
</evidence>